<keyword evidence="6" id="KW-0548">Nucleotidyltransferase</keyword>
<comment type="similarity">
    <text evidence="1">Belongs to the astroviridae polyprotein 1AB family.</text>
</comment>
<feature type="transmembrane region" description="Helical" evidence="14">
    <location>
        <begin position="340"/>
        <end position="363"/>
    </location>
</feature>
<evidence type="ECO:0000256" key="10">
    <source>
        <dbReference type="ARBA" id="ARBA00022953"/>
    </source>
</evidence>
<evidence type="ECO:0000259" key="15">
    <source>
        <dbReference type="PROSITE" id="PS50507"/>
    </source>
</evidence>
<reference evidence="16" key="1">
    <citation type="submission" date="2019-05" db="EMBL/GenBank/DDBJ databases">
        <authorList>
            <person name="Cortey M."/>
            <person name="Diaz I."/>
            <person name="Vidal A."/>
            <person name="Martin Valls G.E."/>
            <person name="Mateu E."/>
        </authorList>
    </citation>
    <scope>NUCLEOTIDE SEQUENCE</scope>
    <source>
        <strain evidence="16">AstV3/Pig-wt/ESP/B333/2017</strain>
    </source>
</reference>
<dbReference type="EMBL" id="MK962341">
    <property type="protein sequence ID" value="QGH59226.1"/>
    <property type="molecule type" value="Genomic_RNA"/>
</dbReference>
<dbReference type="InterPro" id="IPR043502">
    <property type="entry name" value="DNA/RNA_pol_sf"/>
</dbReference>
<dbReference type="GO" id="GO:0000166">
    <property type="term" value="F:nucleotide binding"/>
    <property type="evidence" value="ECO:0007669"/>
    <property type="project" value="UniProtKB-KW"/>
</dbReference>
<dbReference type="InterPro" id="IPR001205">
    <property type="entry name" value="RNA-dir_pol_C"/>
</dbReference>
<evidence type="ECO:0000256" key="13">
    <source>
        <dbReference type="SAM" id="Coils"/>
    </source>
</evidence>
<feature type="transmembrane region" description="Helical" evidence="14">
    <location>
        <begin position="156"/>
        <end position="175"/>
    </location>
</feature>
<dbReference type="InterPro" id="IPR043128">
    <property type="entry name" value="Rev_trsase/Diguanyl_cyclase"/>
</dbReference>
<keyword evidence="5" id="KW-0808">Transferase</keyword>
<keyword evidence="4" id="KW-0696">RNA-directed RNA polymerase</keyword>
<evidence type="ECO:0000256" key="6">
    <source>
        <dbReference type="ARBA" id="ARBA00022695"/>
    </source>
</evidence>
<evidence type="ECO:0000256" key="3">
    <source>
        <dbReference type="ARBA" id="ARBA00019743"/>
    </source>
</evidence>
<keyword evidence="14" id="KW-1133">Transmembrane helix</keyword>
<comment type="function">
    <text evidence="11">Responsible for the cleavage of the polyprotein into functional products.</text>
</comment>
<dbReference type="GO" id="GO:0003723">
    <property type="term" value="F:RNA binding"/>
    <property type="evidence" value="ECO:0007669"/>
    <property type="project" value="InterPro"/>
</dbReference>
<evidence type="ECO:0000256" key="4">
    <source>
        <dbReference type="ARBA" id="ARBA00022484"/>
    </source>
</evidence>
<name>A0A5Q2V577_PASV1</name>
<organismHost>
    <name type="scientific">Sus scrofa</name>
    <name type="common">Pig</name>
    <dbReference type="NCBI Taxonomy" id="9823"/>
</organismHost>
<accession>A0A5Q2V577</accession>
<dbReference type="Gene3D" id="3.30.70.270">
    <property type="match status" value="1"/>
</dbReference>
<evidence type="ECO:0000256" key="12">
    <source>
        <dbReference type="ARBA" id="ARBA00047383"/>
    </source>
</evidence>
<sequence length="1353" mass="153569">MALPLDDTLRFGSATARMKGRRLDSVARTKLKDLLGNGPYFYDFGPLEVVDSSSKQSTVKMTSVQTVYVSSVVEDNSYVTYKFVPGVNDWVETDPVLHKPTALVGVLWREYNRYKDKIESLSQELSQLRLEHSLLRHDYERVRPQQPATPRCRLGFITKLLIGLLIGSLLAHSTLAHKIPGTGLLGECLDTDVIDGKQVCVNFLPRNETETNPTDGDKTATIGWDHEGLLDLLVLIAPYLVSWPMIATMVGFFYVATAEQPAYMLVSLLLATYSKAQVLALAGLPFMDMPSVITLWVSMLVHSYDAVLSLWVSLLLAAFILSAGVFMPDVRYSDLVRGQLVVFIVLVFNYLVVMMSLPNWLVFSLVVGYRVLRVLTFLVAEKVEVRVPDGKVVETRTSMPAWINKASNFLQTRFHQKIRTGISPTARVIPNGVIVVETQDGSGTGFRCRNYLVTAGHVVTGTETPKIQWAGVTAYSKVVHRVPDKDIAFLAIPQELQDLPSYRLAKKVEDGPVVITSLEDSGALSVAVTEGVIVTDSITYAVQTRNGMSGSPVTNLDGRILAVHQTNTGFTGGAVVLTDEDFPQPKKSVREQQLEARIKELEAAMNQSSNHEDIVELVRAAVAREFKVLRTELSATTFTQAKGKNKKHHRRRGGKKRRAVWSEEEYKELLEKGFSKSQLRDMAEVLRSHEEDPFGSDTESEEGFPEWSDVSDTESIEREWFGQSWEDCRPVKEEPQDTLPAHLKDKYTLDAYVISKEELRSFAKEFKDYVDKVESLIDKTVQQGKWLPSVNPTAIIEELNDLWFGLNMLMWEKGLVPFTQRKKIKRKVPKKLQGGPQEGPITYSMMDLKAWRRSLYEVERRLVPEGYPLIGGVPLDRPISDWDEPVDDLLLMLPAFKEDLNYTPAVWGPEAYAKSFDKFTYREPCPNIAATYPREWAFATKALKREYSFLDGSVLTDITATSKNADSTPAYPKSLYWKTEADYLGERGYQDYIKQLDAIYSGERPDVLWYLFLKKEILKVEKVEQADIRQIVCSDPIFARIGCHFEEDQNVRMKNHTRTRSGQCGWSPFFGGFNDRIKRLCACDPDCYVEFDWTRFDGTIPNEVFMHIKKVRYSFFAKEFRTKRVKEAYQWYCEQLLHRHVVLPSGEVTLQTRGNPSGQISTTMDNNMVNMFLQAFEYAHLHLDCTDDELEANWSHMDTLVYGDDRLSAYIDLPANYVERVVTLYSDVFGMWVKPEKVIVSPSIIGLTFCGLRIISDGTIFLPVPAETNKLISALIKPTKKLQDVMTLYGKLLCYRILGHNLPDDNKFKAYILVALEVVARHIRTRCGDEPLRFTDEMLDRLWRGGPKVGYGW</sequence>
<dbReference type="GO" id="GO:0003968">
    <property type="term" value="F:RNA-directed RNA polymerase activity"/>
    <property type="evidence" value="ECO:0007669"/>
    <property type="project" value="UniProtKB-KW"/>
</dbReference>
<keyword evidence="10" id="KW-0693">Viral RNA replication</keyword>
<reference evidence="16" key="2">
    <citation type="submission" date="2019-11" db="EMBL/GenBank/DDBJ databases">
        <title>High levels of unreported intraspecific diversity among RNA viruses in faeces of neonatal piglets with diarrhoea.</title>
        <authorList>
            <person name="Martin M."/>
            <person name="Darwich L."/>
            <person name="Puente H."/>
            <person name="Gomez de Nova P.J."/>
            <person name="Carvajal A."/>
            <person name="Franzo G."/>
        </authorList>
    </citation>
    <scope>NUCLEOTIDE SEQUENCE</scope>
    <source>
        <strain evidence="16">AstV3/Pig-wt/ESP/B333/2017</strain>
    </source>
</reference>
<feature type="transmembrane region" description="Helical" evidence="14">
    <location>
        <begin position="306"/>
        <end position="328"/>
    </location>
</feature>
<evidence type="ECO:0000256" key="2">
    <source>
        <dbReference type="ARBA" id="ARBA00011245"/>
    </source>
</evidence>
<dbReference type="Pfam" id="PF13365">
    <property type="entry name" value="Trypsin_2"/>
    <property type="match status" value="1"/>
</dbReference>
<dbReference type="GO" id="GO:0075523">
    <property type="term" value="P:viral translational frameshifting"/>
    <property type="evidence" value="ECO:0007669"/>
    <property type="project" value="UniProtKB-KW"/>
</dbReference>
<evidence type="ECO:0000256" key="1">
    <source>
        <dbReference type="ARBA" id="ARBA00005873"/>
    </source>
</evidence>
<evidence type="ECO:0000256" key="7">
    <source>
        <dbReference type="ARBA" id="ARBA00022741"/>
    </source>
</evidence>
<keyword evidence="14" id="KW-0812">Transmembrane</keyword>
<keyword evidence="9" id="KW-0378">Hydrolase</keyword>
<dbReference type="GO" id="GO:0016787">
    <property type="term" value="F:hydrolase activity"/>
    <property type="evidence" value="ECO:0007669"/>
    <property type="project" value="UniProtKB-KW"/>
</dbReference>
<feature type="domain" description="RdRp catalytic" evidence="15">
    <location>
        <begin position="1086"/>
        <end position="1218"/>
    </location>
</feature>
<evidence type="ECO:0000313" key="16">
    <source>
        <dbReference type="EMBL" id="QGH59226.1"/>
    </source>
</evidence>
<dbReference type="InterPro" id="IPR009003">
    <property type="entry name" value="Peptidase_S1_PA"/>
</dbReference>
<feature type="transmembrane region" description="Helical" evidence="14">
    <location>
        <begin position="232"/>
        <end position="255"/>
    </location>
</feature>
<dbReference type="GO" id="GO:0039694">
    <property type="term" value="P:viral RNA genome replication"/>
    <property type="evidence" value="ECO:0007669"/>
    <property type="project" value="InterPro"/>
</dbReference>
<feature type="coiled-coil region" evidence="13">
    <location>
        <begin position="111"/>
        <end position="138"/>
    </location>
</feature>
<comment type="catalytic activity">
    <reaction evidence="12">
        <text>RNA(n) + a ribonucleoside 5'-triphosphate = RNA(n+1) + diphosphate</text>
        <dbReference type="Rhea" id="RHEA:21248"/>
        <dbReference type="Rhea" id="RHEA-COMP:14527"/>
        <dbReference type="Rhea" id="RHEA-COMP:17342"/>
        <dbReference type="ChEBI" id="CHEBI:33019"/>
        <dbReference type="ChEBI" id="CHEBI:61557"/>
        <dbReference type="ChEBI" id="CHEBI:140395"/>
    </reaction>
</comment>
<evidence type="ECO:0000256" key="5">
    <source>
        <dbReference type="ARBA" id="ARBA00022679"/>
    </source>
</evidence>
<evidence type="ECO:0000256" key="14">
    <source>
        <dbReference type="SAM" id="Phobius"/>
    </source>
</evidence>
<evidence type="ECO:0000256" key="9">
    <source>
        <dbReference type="ARBA" id="ARBA00022801"/>
    </source>
</evidence>
<keyword evidence="13" id="KW-0175">Coiled coil</keyword>
<dbReference type="SUPFAM" id="SSF50494">
    <property type="entry name" value="Trypsin-like serine proteases"/>
    <property type="match status" value="1"/>
</dbReference>
<keyword evidence="8" id="KW-0688">Ribosomal frameshifting</keyword>
<dbReference type="CDD" id="cd23172">
    <property type="entry name" value="ps-ssRNAv_Astroviridae_RdRp"/>
    <property type="match status" value="1"/>
</dbReference>
<evidence type="ECO:0000256" key="11">
    <source>
        <dbReference type="ARBA" id="ARBA00045910"/>
    </source>
</evidence>
<dbReference type="GO" id="GO:0006351">
    <property type="term" value="P:DNA-templated transcription"/>
    <property type="evidence" value="ECO:0007669"/>
    <property type="project" value="InterPro"/>
</dbReference>
<feature type="transmembrane region" description="Helical" evidence="14">
    <location>
        <begin position="262"/>
        <end position="286"/>
    </location>
</feature>
<dbReference type="PROSITE" id="PS50507">
    <property type="entry name" value="RDRP_SSRNA_POS"/>
    <property type="match status" value="1"/>
</dbReference>
<dbReference type="InterPro" id="IPR007094">
    <property type="entry name" value="RNA-dir_pol_PSvirus"/>
</dbReference>
<keyword evidence="7" id="KW-0547">Nucleotide-binding</keyword>
<comment type="subunit">
    <text evidence="2">Monomer.</text>
</comment>
<proteinExistence type="inferred from homology"/>
<organism evidence="16">
    <name type="scientific">Porcine astrovirus 1</name>
    <name type="common">PAstV-1</name>
    <dbReference type="NCBI Taxonomy" id="1239567"/>
    <lineage>
        <taxon>Viruses</taxon>
        <taxon>Riboviria</taxon>
        <taxon>Orthornavirae</taxon>
        <taxon>Pisuviricota</taxon>
        <taxon>Stelpaviricetes</taxon>
        <taxon>Stellavirales</taxon>
        <taxon>Astroviridae</taxon>
        <taxon>Mamastrovirus</taxon>
        <taxon>Mamastrovirus suis</taxon>
    </lineage>
</organism>
<protein>
    <recommendedName>
        <fullName evidence="3">Non-structural polyprotein 1AB</fullName>
    </recommendedName>
</protein>
<dbReference type="Pfam" id="PF00680">
    <property type="entry name" value="RdRP_1"/>
    <property type="match status" value="1"/>
</dbReference>
<evidence type="ECO:0000256" key="8">
    <source>
        <dbReference type="ARBA" id="ARBA00022758"/>
    </source>
</evidence>
<keyword evidence="14" id="KW-0472">Membrane</keyword>
<dbReference type="SUPFAM" id="SSF56672">
    <property type="entry name" value="DNA/RNA polymerases"/>
    <property type="match status" value="1"/>
</dbReference>
<dbReference type="InterPro" id="IPR043504">
    <property type="entry name" value="Peptidase_S1_PA_chymotrypsin"/>
</dbReference>
<dbReference type="Gene3D" id="2.40.10.10">
    <property type="entry name" value="Trypsin-like serine proteases"/>
    <property type="match status" value="2"/>
</dbReference>